<proteinExistence type="predicted"/>
<organism evidence="1 2">
    <name type="scientific">Deinococcus indicus</name>
    <dbReference type="NCBI Taxonomy" id="223556"/>
    <lineage>
        <taxon>Bacteria</taxon>
        <taxon>Thermotogati</taxon>
        <taxon>Deinococcota</taxon>
        <taxon>Deinococci</taxon>
        <taxon>Deinococcales</taxon>
        <taxon>Deinococcaceae</taxon>
        <taxon>Deinococcus</taxon>
    </lineage>
</organism>
<reference evidence="1 2" key="1">
    <citation type="submission" date="2017-05" db="EMBL/GenBank/DDBJ databases">
        <title>De novo genome assembly of Deniococcus indicus strain DR1.</title>
        <authorList>
            <person name="Chauhan D."/>
            <person name="Yennamalli R.M."/>
            <person name="Priyadarshini R."/>
        </authorList>
    </citation>
    <scope>NUCLEOTIDE SEQUENCE [LARGE SCALE GENOMIC DNA]</scope>
    <source>
        <strain evidence="1 2">DR1</strain>
    </source>
</reference>
<accession>A0A246BIE4</accession>
<name>A0A246BIE4_9DEIO</name>
<dbReference type="EMBL" id="NHMK01000020">
    <property type="protein sequence ID" value="OWL95024.1"/>
    <property type="molecule type" value="Genomic_DNA"/>
</dbReference>
<evidence type="ECO:0000313" key="1">
    <source>
        <dbReference type="EMBL" id="OWL95024.1"/>
    </source>
</evidence>
<comment type="caution">
    <text evidence="1">The sequence shown here is derived from an EMBL/GenBank/DDBJ whole genome shotgun (WGS) entry which is preliminary data.</text>
</comment>
<gene>
    <name evidence="1" type="ORF">CBQ26_13295</name>
</gene>
<protein>
    <submittedName>
        <fullName evidence="1">Uncharacterized protein</fullName>
    </submittedName>
</protein>
<dbReference type="AlphaFoldDB" id="A0A246BIE4"/>
<dbReference type="Proteomes" id="UP000197208">
    <property type="component" value="Unassembled WGS sequence"/>
</dbReference>
<evidence type="ECO:0000313" key="2">
    <source>
        <dbReference type="Proteomes" id="UP000197208"/>
    </source>
</evidence>
<sequence>MWVDRSDPDALGDLVDVRHVALAFDQAARPVFAWERDERIYVRQWNPAVHAYVTRGPWAGREPLLMCDAVLHGEPSVSDVVLMHLDGAQLVARHQRDSYAVAAAVVDAVPDGAVLDQIIPGPLAWQAAGEAARAPLTLRSGLYPAYLRGQTRGRVSGLSGGALMPVTRRVSMADGHAWGAVGGLESGALVPSTLILSVPADRAQGAVTGLQGGALRPAVIVTTGGPDTARGTVSGLAAGALVRAVIVVSRGPDAVRGTVSGLTGGSLNAQ</sequence>
<keyword evidence="2" id="KW-1185">Reference proteome</keyword>